<dbReference type="EMBL" id="CP080034">
    <property type="protein sequence ID" value="QYC11652.1"/>
    <property type="molecule type" value="Genomic_DNA"/>
</dbReference>
<accession>A0ABX8TLD8</accession>
<feature type="compositionally biased region" description="Basic and acidic residues" evidence="1">
    <location>
        <begin position="28"/>
        <end position="39"/>
    </location>
</feature>
<dbReference type="Proteomes" id="UP000824334">
    <property type="component" value="Chromosome"/>
</dbReference>
<feature type="region of interest" description="Disordered" evidence="1">
    <location>
        <begin position="28"/>
        <end position="50"/>
    </location>
</feature>
<gene>
    <name evidence="2" type="ORF">KWG56_06730</name>
</gene>
<name>A0ABX8TLD8_9CAUL</name>
<protein>
    <submittedName>
        <fullName evidence="2">Uncharacterized protein</fullName>
    </submittedName>
</protein>
<evidence type="ECO:0000313" key="2">
    <source>
        <dbReference type="EMBL" id="QYC11652.1"/>
    </source>
</evidence>
<dbReference type="RefSeq" id="WP_219354196.1">
    <property type="nucleotide sequence ID" value="NZ_CP080034.1"/>
</dbReference>
<dbReference type="GeneID" id="94374952"/>
<keyword evidence="3" id="KW-1185">Reference proteome</keyword>
<evidence type="ECO:0000313" key="3">
    <source>
        <dbReference type="Proteomes" id="UP000824334"/>
    </source>
</evidence>
<evidence type="ECO:0000256" key="1">
    <source>
        <dbReference type="SAM" id="MobiDB-lite"/>
    </source>
</evidence>
<sequence>MTQPDTPSPAEIEELQHEADDLEDCAEHDGILPDDEAKGDGVGSVTGLVP</sequence>
<organism evidence="2 3">
    <name type="scientific">Brevundimonas nasdae</name>
    <dbReference type="NCBI Taxonomy" id="172043"/>
    <lineage>
        <taxon>Bacteria</taxon>
        <taxon>Pseudomonadati</taxon>
        <taxon>Pseudomonadota</taxon>
        <taxon>Alphaproteobacteria</taxon>
        <taxon>Caulobacterales</taxon>
        <taxon>Caulobacteraceae</taxon>
        <taxon>Brevundimonas</taxon>
    </lineage>
</organism>
<proteinExistence type="predicted"/>
<reference evidence="2 3" key="1">
    <citation type="submission" date="2021-07" db="EMBL/GenBank/DDBJ databases">
        <title>Isolation and characterization of bacteria from a gold mining with a capacity of golden bioaccumulation.</title>
        <authorList>
            <person name="Yang X.J."/>
        </authorList>
    </citation>
    <scope>NUCLEOTIDE SEQUENCE [LARGE SCALE GENOMIC DNA]</scope>
    <source>
        <strain evidence="2 3">Au29</strain>
    </source>
</reference>